<proteinExistence type="predicted"/>
<keyword evidence="1" id="KW-0812">Transmembrane</keyword>
<keyword evidence="1" id="KW-1133">Transmembrane helix</keyword>
<dbReference type="PANTHER" id="PTHR21523:SF44">
    <property type="entry name" value="MLT-TEN (MLT-10) RELATED"/>
    <property type="match status" value="1"/>
</dbReference>
<dbReference type="AlphaFoldDB" id="A0A914YZX8"/>
<evidence type="ECO:0000313" key="2">
    <source>
        <dbReference type="Proteomes" id="UP000887577"/>
    </source>
</evidence>
<dbReference type="WBParaSite" id="PSU_v2.g6049.t1">
    <property type="protein sequence ID" value="PSU_v2.g6049.t1"/>
    <property type="gene ID" value="PSU_v2.g6049"/>
</dbReference>
<organism evidence="2 3">
    <name type="scientific">Panagrolaimus superbus</name>
    <dbReference type="NCBI Taxonomy" id="310955"/>
    <lineage>
        <taxon>Eukaryota</taxon>
        <taxon>Metazoa</taxon>
        <taxon>Ecdysozoa</taxon>
        <taxon>Nematoda</taxon>
        <taxon>Chromadorea</taxon>
        <taxon>Rhabditida</taxon>
        <taxon>Tylenchina</taxon>
        <taxon>Panagrolaimomorpha</taxon>
        <taxon>Panagrolaimoidea</taxon>
        <taxon>Panagrolaimidae</taxon>
        <taxon>Panagrolaimus</taxon>
    </lineage>
</organism>
<dbReference type="InterPro" id="IPR006954">
    <property type="entry name" value="Mlt-10-like"/>
</dbReference>
<protein>
    <submittedName>
        <fullName evidence="3">Uncharacterized protein</fullName>
    </submittedName>
</protein>
<name>A0A914YZX8_9BILA</name>
<reference evidence="3" key="1">
    <citation type="submission" date="2022-11" db="UniProtKB">
        <authorList>
            <consortium name="WormBaseParasite"/>
        </authorList>
    </citation>
    <scope>IDENTIFICATION</scope>
</reference>
<evidence type="ECO:0000256" key="1">
    <source>
        <dbReference type="SAM" id="Phobius"/>
    </source>
</evidence>
<dbReference type="Pfam" id="PF04870">
    <property type="entry name" value="Moulting_cycle"/>
    <property type="match status" value="1"/>
</dbReference>
<dbReference type="Proteomes" id="UP000887577">
    <property type="component" value="Unplaced"/>
</dbReference>
<keyword evidence="2" id="KW-1185">Reference proteome</keyword>
<dbReference type="PANTHER" id="PTHR21523">
    <property type="match status" value="1"/>
</dbReference>
<accession>A0A914YZX8</accession>
<feature type="transmembrane region" description="Helical" evidence="1">
    <location>
        <begin position="378"/>
        <end position="403"/>
    </location>
</feature>
<evidence type="ECO:0000313" key="3">
    <source>
        <dbReference type="WBParaSite" id="PSU_v2.g6049.t1"/>
    </source>
</evidence>
<sequence>MGCQHENRIIPSFLRFITNVIREFTNDDEKEEKGKEHLKWTKTYNRLMTVRKAIDEQKRVPGAKVYEHRMYDLVLDKEEPSLTPSERHSTTGIMHDSMKLLQRLTSSNSSTNNATAPYYRALSPRFMPLMPLNDGKNAPETLLSPTIMAMYDEPKKSPNELSIGSVPGMLQSLGVSKIDRDKILQVVMDLSGSKTHIDEALKIYETLGMFDEDVAEPLLNATERIMGAFQKLEKSFFPDQKFLYDNRGFAFLKKHQMEKLMRDHGHTEDEIDLADFDIYDKMSDEEMEISLWKTIENIAINKTDVLRPSEAIKGRQKRDMIYFMQPTILSPFMFTIQKGVSIAGPLILSPTAFAPPIFNPAIASPWILSPGIFDPFILSPYILCPFILGPLAFTPFILTPYFLSPNVLNPYVMSSLIFISYW</sequence>
<keyword evidence="1" id="KW-0472">Membrane</keyword>